<feature type="chain" id="PRO_5046178116" evidence="1">
    <location>
        <begin position="20"/>
        <end position="160"/>
    </location>
</feature>
<accession>A0ABM6IL23</accession>
<keyword evidence="1" id="KW-0732">Signal</keyword>
<reference evidence="2 3" key="1">
    <citation type="submission" date="2017-01" db="EMBL/GenBank/DDBJ databases">
        <title>The complete genome sequence of a sulfur-oxidizing marine bacterium Thioclava sp. 25B10_4T.</title>
        <authorList>
            <person name="Liu Y."/>
            <person name="Lai Q."/>
            <person name="Shao Z."/>
        </authorList>
    </citation>
    <scope>NUCLEOTIDE SEQUENCE [LARGE SCALE GENOMIC DNA]</scope>
    <source>
        <strain evidence="2 3">25B10_4</strain>
    </source>
</reference>
<protein>
    <submittedName>
        <fullName evidence="2">Uncharacterized protein</fullName>
    </submittedName>
</protein>
<dbReference type="RefSeq" id="WP_075773799.1">
    <property type="nucleotide sequence ID" value="NZ_CP019437.1"/>
</dbReference>
<evidence type="ECO:0000256" key="1">
    <source>
        <dbReference type="SAM" id="SignalP"/>
    </source>
</evidence>
<gene>
    <name evidence="2" type="ORF">BMG03_18170</name>
</gene>
<proteinExistence type="predicted"/>
<evidence type="ECO:0000313" key="2">
    <source>
        <dbReference type="EMBL" id="AQS49503.1"/>
    </source>
</evidence>
<sequence>MRHTFALIAVVFSAQSAIAAPDYLDDRSTPAALVRSLYNAISLHQYARAWSYYADPEEDGDYADFARGYADTAEASVTVGPMTSEGAAGSIYTTLAVTVTARTRDGKTESFGGCYVVRQIQPAIQEPPFTPLQITDGYLVARSSDEAMPVSCDADGRPRF</sequence>
<organism evidence="2 3">
    <name type="scientific">Thioclava nitratireducens</name>
    <dbReference type="NCBI Taxonomy" id="1915078"/>
    <lineage>
        <taxon>Bacteria</taxon>
        <taxon>Pseudomonadati</taxon>
        <taxon>Pseudomonadota</taxon>
        <taxon>Alphaproteobacteria</taxon>
        <taxon>Rhodobacterales</taxon>
        <taxon>Paracoccaceae</taxon>
        <taxon>Thioclava</taxon>
    </lineage>
</organism>
<name>A0ABM6IL23_9RHOB</name>
<dbReference type="Proteomes" id="UP000185622">
    <property type="component" value="Chromosome"/>
</dbReference>
<keyword evidence="3" id="KW-1185">Reference proteome</keyword>
<feature type="signal peptide" evidence="1">
    <location>
        <begin position="1"/>
        <end position="19"/>
    </location>
</feature>
<dbReference type="EMBL" id="CP019437">
    <property type="protein sequence ID" value="AQS49503.1"/>
    <property type="molecule type" value="Genomic_DNA"/>
</dbReference>
<evidence type="ECO:0000313" key="3">
    <source>
        <dbReference type="Proteomes" id="UP000185622"/>
    </source>
</evidence>